<reference evidence="1 2" key="1">
    <citation type="submission" date="2019-03" db="EMBL/GenBank/DDBJ databases">
        <title>An improved genome assembly of the fluke Schistosoma japonicum.</title>
        <authorList>
            <person name="Hu W."/>
            <person name="Luo F."/>
            <person name="Yin M."/>
            <person name="Mo X."/>
            <person name="Sun C."/>
            <person name="Wu Q."/>
            <person name="Zhu B."/>
            <person name="Xiang M."/>
            <person name="Wang J."/>
            <person name="Wang Y."/>
            <person name="Zhang T."/>
            <person name="Xu B."/>
            <person name="Zheng H."/>
            <person name="Feng Z."/>
        </authorList>
    </citation>
    <scope>NUCLEOTIDE SEQUENCE [LARGE SCALE GENOMIC DNA]</scope>
    <source>
        <strain evidence="1">HuSjv2</strain>
        <tissue evidence="1">Worms</tissue>
    </source>
</reference>
<comment type="caution">
    <text evidence="1">The sequence shown here is derived from an EMBL/GenBank/DDBJ whole genome shotgun (WGS) entry which is preliminary data.</text>
</comment>
<proteinExistence type="predicted"/>
<evidence type="ECO:0000313" key="1">
    <source>
        <dbReference type="EMBL" id="TNN10646.1"/>
    </source>
</evidence>
<keyword evidence="2" id="KW-1185">Reference proteome</keyword>
<sequence length="133" mass="15145">YIESRSVNFYERGWPIDVDVKRGNGLFMEDIGFQVTVNQFSYRSALIFKSGKALTVYWKEMHFCQSHPDASNGTIVQEKVIYNSVLLDFMTSGLITFIPQKRCLEQTTEDECIAESQQNVSCTWCAECGKCSG</sequence>
<name>A0A4Z2D2I4_SCHJA</name>
<feature type="non-terminal residue" evidence="1">
    <location>
        <position position="133"/>
    </location>
</feature>
<dbReference type="AlphaFoldDB" id="A0A4Z2D2I4"/>
<feature type="non-terminal residue" evidence="1">
    <location>
        <position position="1"/>
    </location>
</feature>
<dbReference type="Proteomes" id="UP000311919">
    <property type="component" value="Unassembled WGS sequence"/>
</dbReference>
<organism evidence="1 2">
    <name type="scientific">Schistosoma japonicum</name>
    <name type="common">Blood fluke</name>
    <dbReference type="NCBI Taxonomy" id="6182"/>
    <lineage>
        <taxon>Eukaryota</taxon>
        <taxon>Metazoa</taxon>
        <taxon>Spiralia</taxon>
        <taxon>Lophotrochozoa</taxon>
        <taxon>Platyhelminthes</taxon>
        <taxon>Trematoda</taxon>
        <taxon>Digenea</taxon>
        <taxon>Strigeidida</taxon>
        <taxon>Schistosomatoidea</taxon>
        <taxon>Schistosomatidae</taxon>
        <taxon>Schistosoma</taxon>
    </lineage>
</organism>
<dbReference type="EMBL" id="SKCS01000345">
    <property type="protein sequence ID" value="TNN10646.1"/>
    <property type="molecule type" value="Genomic_DNA"/>
</dbReference>
<evidence type="ECO:0000313" key="2">
    <source>
        <dbReference type="Proteomes" id="UP000311919"/>
    </source>
</evidence>
<accession>A0A4Z2D2I4</accession>
<protein>
    <submittedName>
        <fullName evidence="1">Egg protein</fullName>
    </submittedName>
</protein>
<dbReference type="OrthoDB" id="6242031at2759"/>
<gene>
    <name evidence="1" type="ORF">EWB00_005207</name>
</gene>